<keyword evidence="3" id="KW-1185">Reference proteome</keyword>
<feature type="non-terminal residue" evidence="2">
    <location>
        <position position="244"/>
    </location>
</feature>
<dbReference type="Proteomes" id="UP001176940">
    <property type="component" value="Unassembled WGS sequence"/>
</dbReference>
<organism evidence="2 3">
    <name type="scientific">Ranitomeya imitator</name>
    <name type="common">mimic poison frog</name>
    <dbReference type="NCBI Taxonomy" id="111125"/>
    <lineage>
        <taxon>Eukaryota</taxon>
        <taxon>Metazoa</taxon>
        <taxon>Chordata</taxon>
        <taxon>Craniata</taxon>
        <taxon>Vertebrata</taxon>
        <taxon>Euteleostomi</taxon>
        <taxon>Amphibia</taxon>
        <taxon>Batrachia</taxon>
        <taxon>Anura</taxon>
        <taxon>Neobatrachia</taxon>
        <taxon>Hyloidea</taxon>
        <taxon>Dendrobatidae</taxon>
        <taxon>Dendrobatinae</taxon>
        <taxon>Ranitomeya</taxon>
    </lineage>
</organism>
<dbReference type="PANTHER" id="PTHR22168:SF7">
    <property type="entry name" value="TRANSMEMBRANE PROTEIN 26-LIKE"/>
    <property type="match status" value="1"/>
</dbReference>
<evidence type="ECO:0000256" key="1">
    <source>
        <dbReference type="SAM" id="SignalP"/>
    </source>
</evidence>
<comment type="caution">
    <text evidence="2">The sequence shown here is derived from an EMBL/GenBank/DDBJ whole genome shotgun (WGS) entry which is preliminary data.</text>
</comment>
<evidence type="ECO:0000313" key="2">
    <source>
        <dbReference type="EMBL" id="CAJ0959627.1"/>
    </source>
</evidence>
<accession>A0ABN9M5W2</accession>
<keyword evidence="1" id="KW-0732">Signal</keyword>
<gene>
    <name evidence="2" type="ORF">RIMI_LOCUS16919761</name>
</gene>
<evidence type="ECO:0000313" key="3">
    <source>
        <dbReference type="Proteomes" id="UP001176940"/>
    </source>
</evidence>
<proteinExistence type="predicted"/>
<feature type="signal peptide" evidence="1">
    <location>
        <begin position="1"/>
        <end position="15"/>
    </location>
</feature>
<dbReference type="PANTHER" id="PTHR22168">
    <property type="entry name" value="TMEM26 PROTEIN"/>
    <property type="match status" value="1"/>
</dbReference>
<dbReference type="InterPro" id="IPR019169">
    <property type="entry name" value="Transmembrane_26"/>
</dbReference>
<sequence length="244" mass="27912">MVFLYLCSIIPSIFVIELEYLSCRMNNTETNISVMTDTQRFCKENLTADVLISHQTDKLSRYIQIEEELTILVLIIGRWLMPRGKMSRDQLAQLLLMYLALGADILDILELMKEPSVETNETITVVGLCLFSWAIMQFTLVLTQTVSCSSLETDDSEQLRSSSGVKNCILSLCYTTEVWDVLIAVGMQDGPFLIYRLYLVTRKGVFNDSMMFFISKNILSVIIQVYRLGVFIYNESSKTKSFHP</sequence>
<evidence type="ECO:0008006" key="4">
    <source>
        <dbReference type="Google" id="ProtNLM"/>
    </source>
</evidence>
<protein>
    <recommendedName>
        <fullName evidence="4">Transmembrane protein 26</fullName>
    </recommendedName>
</protein>
<dbReference type="Pfam" id="PF09772">
    <property type="entry name" value="Tmem26"/>
    <property type="match status" value="1"/>
</dbReference>
<reference evidence="2" key="1">
    <citation type="submission" date="2023-07" db="EMBL/GenBank/DDBJ databases">
        <authorList>
            <person name="Stuckert A."/>
        </authorList>
    </citation>
    <scope>NUCLEOTIDE SEQUENCE</scope>
</reference>
<feature type="chain" id="PRO_5047434983" description="Transmembrane protein 26" evidence="1">
    <location>
        <begin position="16"/>
        <end position="244"/>
    </location>
</feature>
<name>A0ABN9M5W2_9NEOB</name>
<dbReference type="EMBL" id="CAUEEQ010048249">
    <property type="protein sequence ID" value="CAJ0959627.1"/>
    <property type="molecule type" value="Genomic_DNA"/>
</dbReference>